<organism evidence="2 3">
    <name type="scientific">Humisphaera borealis</name>
    <dbReference type="NCBI Taxonomy" id="2807512"/>
    <lineage>
        <taxon>Bacteria</taxon>
        <taxon>Pseudomonadati</taxon>
        <taxon>Planctomycetota</taxon>
        <taxon>Phycisphaerae</taxon>
        <taxon>Tepidisphaerales</taxon>
        <taxon>Tepidisphaeraceae</taxon>
        <taxon>Humisphaera</taxon>
    </lineage>
</organism>
<reference evidence="2 3" key="1">
    <citation type="submission" date="2020-10" db="EMBL/GenBank/DDBJ databases">
        <title>Wide distribution of Phycisphaera-like planctomycetes from WD2101 soil group in peatlands and genome analysis of the first cultivated representative.</title>
        <authorList>
            <person name="Dedysh S.N."/>
            <person name="Beletsky A.V."/>
            <person name="Ivanova A."/>
            <person name="Kulichevskaya I.S."/>
            <person name="Suzina N.E."/>
            <person name="Philippov D.A."/>
            <person name="Rakitin A.L."/>
            <person name="Mardanov A.V."/>
            <person name="Ravin N.V."/>
        </authorList>
    </citation>
    <scope>NUCLEOTIDE SEQUENCE [LARGE SCALE GENOMIC DNA]</scope>
    <source>
        <strain evidence="2 3">M1803</strain>
    </source>
</reference>
<feature type="compositionally biased region" description="Acidic residues" evidence="1">
    <location>
        <begin position="801"/>
        <end position="811"/>
    </location>
</feature>
<accession>A0A7M2WV82</accession>
<feature type="region of interest" description="Disordered" evidence="1">
    <location>
        <begin position="411"/>
        <end position="443"/>
    </location>
</feature>
<dbReference type="Gene3D" id="3.40.1360.10">
    <property type="match status" value="1"/>
</dbReference>
<feature type="region of interest" description="Disordered" evidence="1">
    <location>
        <begin position="741"/>
        <end position="811"/>
    </location>
</feature>
<dbReference type="AlphaFoldDB" id="A0A7M2WV82"/>
<dbReference type="Pfam" id="PF13148">
    <property type="entry name" value="DUF3987"/>
    <property type="match status" value="1"/>
</dbReference>
<name>A0A7M2WV82_9BACT</name>
<sequence length="811" mass="86290">MTPLELLLSKLPDAKRNGAGWSVRCPAHDDDQPSLSIGEGDAGGALVHCHAGCTPVAITAALGLQLADLMPQKIESPPTRKPAKPMHKPGLTFATAAEAVAELERRKGPLAVMWNYYNADGEPVGMVVRWNLTNGGKDIRPVSRRPGAIGGWTISAMPEPRPLYHLPDLTARPGERVYVTEGEKAADSAAGLGLLVATSAGGAQAAGKSDWTPLAGRDVVIVPDADKAGAKYAAEVSAILVKLSPPARVRVIDLRDTWSDLPVGGDIADVVDRGEDPDAIKTKLAALLTAAEPEAPAPRPPAVERFKPFPTDALPKSLRGFVTELAAATGTDPACASLTVLVVLAGAIGNRVAAQVKRGWTEAAILWGAIVARSGTAKSAVLKLATRPLVEMYKEARQQFANDMVAYEADSQRHEVERNRWKDAQKKGTGPSDPPVEPEPPTEQRLMVSDVTCEKLGVLLQDNPLGLLLVRDELAAWVGAFDRYAAGGKGSDAPVWLSFFDAAPSMIDRKGAAGTIFVERGSVSVLGSIQPGTLRRVFGAAERESGLLARLLLVQPPTQPVVWTDEELSDATATDWANLLRALMNIQPGTDDQGKSRPRLIPLAPDAKTVYVTWHDAHGREVADIHADDLAAHFGKLKGICIRIGLLFACVDAATTGQPIAAISRDHIERAIAVTDWFKGEARRVYGALGEDDEQRDRRRLVELIQRKGGTVTVRDLQQSSRLYTTADDASGALQALVEAGEGRWEQQGPSARGGRPTRIFHLNTPTASTQRPLNRTAAPTKPPLAGQGTGSVDVGAVDTGEADDGDWGEV</sequence>
<dbReference type="CDD" id="cd01029">
    <property type="entry name" value="TOPRIM_primases"/>
    <property type="match status" value="1"/>
</dbReference>
<gene>
    <name evidence="2" type="ORF">IPV69_24715</name>
</gene>
<dbReference type="EMBL" id="CP063458">
    <property type="protein sequence ID" value="QOV89366.1"/>
    <property type="molecule type" value="Genomic_DNA"/>
</dbReference>
<proteinExistence type="predicted"/>
<evidence type="ECO:0000256" key="1">
    <source>
        <dbReference type="SAM" id="MobiDB-lite"/>
    </source>
</evidence>
<dbReference type="Proteomes" id="UP000593765">
    <property type="component" value="Chromosome"/>
</dbReference>
<dbReference type="KEGG" id="hbs:IPV69_24715"/>
<feature type="compositionally biased region" description="Basic and acidic residues" evidence="1">
    <location>
        <begin position="411"/>
        <end position="426"/>
    </location>
</feature>
<protein>
    <submittedName>
        <fullName evidence="2">DUF3987 domain-containing protein</fullName>
    </submittedName>
</protein>
<dbReference type="RefSeq" id="WP_206292401.1">
    <property type="nucleotide sequence ID" value="NZ_CP063458.1"/>
</dbReference>
<keyword evidence="3" id="KW-1185">Reference proteome</keyword>
<dbReference type="InterPro" id="IPR034154">
    <property type="entry name" value="TOPRIM_DnaG/twinkle"/>
</dbReference>
<feature type="compositionally biased region" description="Pro residues" evidence="1">
    <location>
        <begin position="432"/>
        <end position="441"/>
    </location>
</feature>
<evidence type="ECO:0000313" key="2">
    <source>
        <dbReference type="EMBL" id="QOV89366.1"/>
    </source>
</evidence>
<feature type="compositionally biased region" description="Polar residues" evidence="1">
    <location>
        <begin position="764"/>
        <end position="774"/>
    </location>
</feature>
<evidence type="ECO:0000313" key="3">
    <source>
        <dbReference type="Proteomes" id="UP000593765"/>
    </source>
</evidence>
<dbReference type="InterPro" id="IPR025048">
    <property type="entry name" value="DUF3987"/>
</dbReference>